<dbReference type="Proteomes" id="UP000005238">
    <property type="component" value="Unassembled WGS sequence"/>
</dbReference>
<sequence>MRLSYIVLVAAAATLLASGNAATASVPATGDAVLEQTKTTKEVMSPGATQWERSLTTEEIAAPVKPSLRGAKMADGDEERGITVPAAAKTFGAKLKRLALYHRWIFGKVKPEDVLASKYYASYLKFYDNRMIRGGKLRPLKINTMACDSSMGAAQHPTRGLAAKLARRLQYSRERYCTGDGGMVGAAESGVGPPKL</sequence>
<evidence type="ECO:0000256" key="5">
    <source>
        <dbReference type="RuleBase" id="RU367124"/>
    </source>
</evidence>
<evidence type="ECO:0000256" key="1">
    <source>
        <dbReference type="ARBA" id="ARBA00004613"/>
    </source>
</evidence>
<evidence type="ECO:0000256" key="3">
    <source>
        <dbReference type="ARBA" id="ARBA00022525"/>
    </source>
</evidence>
<keyword evidence="7" id="KW-1185">Reference proteome</keyword>
<evidence type="ECO:0000256" key="4">
    <source>
        <dbReference type="ARBA" id="ARBA00022729"/>
    </source>
</evidence>
<name>H3GTQ2_PHYRM</name>
<dbReference type="VEuPathDB" id="FungiDB:KRP23_2706"/>
<comment type="similarity">
    <text evidence="2 5">Belongs to the RxLR effector family.</text>
</comment>
<organism evidence="6 7">
    <name type="scientific">Phytophthora ramorum</name>
    <name type="common">Sudden oak death agent</name>
    <dbReference type="NCBI Taxonomy" id="164328"/>
    <lineage>
        <taxon>Eukaryota</taxon>
        <taxon>Sar</taxon>
        <taxon>Stramenopiles</taxon>
        <taxon>Oomycota</taxon>
        <taxon>Peronosporomycetes</taxon>
        <taxon>Peronosporales</taxon>
        <taxon>Peronosporaceae</taxon>
        <taxon>Phytophthora</taxon>
    </lineage>
</organism>
<proteinExistence type="inferred from homology"/>
<dbReference type="AlphaFoldDB" id="H3GTQ2"/>
<protein>
    <recommendedName>
        <fullName evidence="5">RxLR effector protein</fullName>
    </recommendedName>
</protein>
<dbReference type="eggNOG" id="ENOG502RFFU">
    <property type="taxonomic scope" value="Eukaryota"/>
</dbReference>
<reference evidence="7" key="1">
    <citation type="journal article" date="2006" name="Science">
        <title>Phytophthora genome sequences uncover evolutionary origins and mechanisms of pathogenesis.</title>
        <authorList>
            <person name="Tyler B.M."/>
            <person name="Tripathy S."/>
            <person name="Zhang X."/>
            <person name="Dehal P."/>
            <person name="Jiang R.H."/>
            <person name="Aerts A."/>
            <person name="Arredondo F.D."/>
            <person name="Baxter L."/>
            <person name="Bensasson D."/>
            <person name="Beynon J.L."/>
            <person name="Chapman J."/>
            <person name="Damasceno C.M."/>
            <person name="Dorrance A.E."/>
            <person name="Dou D."/>
            <person name="Dickerman A.W."/>
            <person name="Dubchak I.L."/>
            <person name="Garbelotto M."/>
            <person name="Gijzen M."/>
            <person name="Gordon S.G."/>
            <person name="Govers F."/>
            <person name="Grunwald N.J."/>
            <person name="Huang W."/>
            <person name="Ivors K.L."/>
            <person name="Jones R.W."/>
            <person name="Kamoun S."/>
            <person name="Krampis K."/>
            <person name="Lamour K.H."/>
            <person name="Lee M.K."/>
            <person name="McDonald W.H."/>
            <person name="Medina M."/>
            <person name="Meijer H.J."/>
            <person name="Nordberg E.K."/>
            <person name="Maclean D.J."/>
            <person name="Ospina-Giraldo M.D."/>
            <person name="Morris P.F."/>
            <person name="Phuntumart V."/>
            <person name="Putnam N.H."/>
            <person name="Rash S."/>
            <person name="Rose J.K."/>
            <person name="Sakihama Y."/>
            <person name="Salamov A.A."/>
            <person name="Savidor A."/>
            <person name="Scheuring C.F."/>
            <person name="Smith B.M."/>
            <person name="Sobral B.W."/>
            <person name="Terry A."/>
            <person name="Torto-Alalibo T.A."/>
            <person name="Win J."/>
            <person name="Xu Z."/>
            <person name="Zhang H."/>
            <person name="Grigoriev I.V."/>
            <person name="Rokhsar D.S."/>
            <person name="Boore J.L."/>
        </authorList>
    </citation>
    <scope>NUCLEOTIDE SEQUENCE [LARGE SCALE GENOMIC DNA]</scope>
    <source>
        <strain evidence="7">Pr102</strain>
    </source>
</reference>
<keyword evidence="3 5" id="KW-0964">Secreted</keyword>
<comment type="domain">
    <text evidence="5">The RxLR-dEER motif acts to carry the protein into the host cell cytoplasm through binding to cell surface phosphatidylinositol-3-phosphate.</text>
</comment>
<accession>H3GTQ2</accession>
<comment type="subcellular location">
    <subcellularLocation>
        <location evidence="1 5">Secreted</location>
    </subcellularLocation>
</comment>
<dbReference type="GO" id="GO:0005576">
    <property type="term" value="C:extracellular region"/>
    <property type="evidence" value="ECO:0007669"/>
    <property type="project" value="UniProtKB-SubCell"/>
</dbReference>
<dbReference type="InParanoid" id="H3GTQ2"/>
<feature type="signal peptide" evidence="5">
    <location>
        <begin position="1"/>
        <end position="21"/>
    </location>
</feature>
<evidence type="ECO:0000256" key="2">
    <source>
        <dbReference type="ARBA" id="ARBA00010400"/>
    </source>
</evidence>
<dbReference type="Pfam" id="PF16810">
    <property type="entry name" value="RXLR"/>
    <property type="match status" value="1"/>
</dbReference>
<dbReference type="HOGENOM" id="CLU_1392637_0_0_1"/>
<keyword evidence="4 5" id="KW-0732">Signal</keyword>
<dbReference type="EMBL" id="DS566047">
    <property type="status" value="NOT_ANNOTATED_CDS"/>
    <property type="molecule type" value="Genomic_DNA"/>
</dbReference>
<dbReference type="InterPro" id="IPR031825">
    <property type="entry name" value="RXLR"/>
</dbReference>
<dbReference type="VEuPathDB" id="FungiDB:KRP22_7428"/>
<comment type="function">
    <text evidence="5">Effector that suppresses plant defense responses during pathogen infection.</text>
</comment>
<dbReference type="EnsemblProtists" id="Phyra80536">
    <property type="protein sequence ID" value="Phyra80536"/>
    <property type="gene ID" value="Phyra80536"/>
</dbReference>
<feature type="chain" id="PRO_5028523619" description="RxLR effector protein" evidence="5">
    <location>
        <begin position="22"/>
        <end position="196"/>
    </location>
</feature>
<evidence type="ECO:0000313" key="7">
    <source>
        <dbReference type="Proteomes" id="UP000005238"/>
    </source>
</evidence>
<reference evidence="6" key="2">
    <citation type="submission" date="2015-06" db="UniProtKB">
        <authorList>
            <consortium name="EnsemblProtists"/>
        </authorList>
    </citation>
    <scope>IDENTIFICATION</scope>
    <source>
        <strain evidence="6">Pr102</strain>
    </source>
</reference>
<evidence type="ECO:0000313" key="6">
    <source>
        <dbReference type="EnsemblProtists" id="Phyra80536"/>
    </source>
</evidence>